<evidence type="ECO:0000256" key="3">
    <source>
        <dbReference type="ARBA" id="ARBA00022771"/>
    </source>
</evidence>
<dbReference type="OrthoDB" id="410307at2759"/>
<keyword evidence="9" id="KW-1185">Reference proteome</keyword>
<name>A0A7J7P8Y3_9MAGN</name>
<dbReference type="EMBL" id="JACGCM010000155">
    <property type="protein sequence ID" value="KAF6175604.1"/>
    <property type="molecule type" value="Genomic_DNA"/>
</dbReference>
<dbReference type="Pfam" id="PF00642">
    <property type="entry name" value="zf-CCCH"/>
    <property type="match status" value="1"/>
</dbReference>
<keyword evidence="2" id="KW-0677">Repeat</keyword>
<dbReference type="PANTHER" id="PTHR12547:SF18">
    <property type="entry name" value="PROTEIN TIS11"/>
    <property type="match status" value="1"/>
</dbReference>
<feature type="domain" description="C3H1-type" evidence="7">
    <location>
        <begin position="189"/>
        <end position="217"/>
    </location>
</feature>
<protein>
    <recommendedName>
        <fullName evidence="7">C3H1-type domain-containing protein</fullName>
    </recommendedName>
</protein>
<dbReference type="GO" id="GO:0003729">
    <property type="term" value="F:mRNA binding"/>
    <property type="evidence" value="ECO:0007669"/>
    <property type="project" value="InterPro"/>
</dbReference>
<evidence type="ECO:0000256" key="4">
    <source>
        <dbReference type="ARBA" id="ARBA00022833"/>
    </source>
</evidence>
<dbReference type="Proteomes" id="UP000541444">
    <property type="component" value="Unassembled WGS sequence"/>
</dbReference>
<evidence type="ECO:0000313" key="9">
    <source>
        <dbReference type="Proteomes" id="UP000541444"/>
    </source>
</evidence>
<comment type="caution">
    <text evidence="8">The sequence shown here is derived from an EMBL/GenBank/DDBJ whole genome shotgun (WGS) entry which is preliminary data.</text>
</comment>
<feature type="region of interest" description="Disordered" evidence="6">
    <location>
        <begin position="1"/>
        <end position="26"/>
    </location>
</feature>
<dbReference type="GO" id="GO:0008270">
    <property type="term" value="F:zinc ion binding"/>
    <property type="evidence" value="ECO:0007669"/>
    <property type="project" value="UniProtKB-KW"/>
</dbReference>
<dbReference type="Gene3D" id="4.10.1000.10">
    <property type="entry name" value="Zinc finger, CCCH-type"/>
    <property type="match status" value="1"/>
</dbReference>
<evidence type="ECO:0000256" key="5">
    <source>
        <dbReference type="PROSITE-ProRule" id="PRU00723"/>
    </source>
</evidence>
<proteinExistence type="predicted"/>
<dbReference type="AlphaFoldDB" id="A0A7J7P8Y3"/>
<feature type="zinc finger region" description="C3H1-type" evidence="5">
    <location>
        <begin position="189"/>
        <end position="217"/>
    </location>
</feature>
<dbReference type="SUPFAM" id="SSF90229">
    <property type="entry name" value="CCCH zinc finger"/>
    <property type="match status" value="1"/>
</dbReference>
<evidence type="ECO:0000256" key="2">
    <source>
        <dbReference type="ARBA" id="ARBA00022737"/>
    </source>
</evidence>
<evidence type="ECO:0000256" key="6">
    <source>
        <dbReference type="SAM" id="MobiDB-lite"/>
    </source>
</evidence>
<organism evidence="8 9">
    <name type="scientific">Kingdonia uniflora</name>
    <dbReference type="NCBI Taxonomy" id="39325"/>
    <lineage>
        <taxon>Eukaryota</taxon>
        <taxon>Viridiplantae</taxon>
        <taxon>Streptophyta</taxon>
        <taxon>Embryophyta</taxon>
        <taxon>Tracheophyta</taxon>
        <taxon>Spermatophyta</taxon>
        <taxon>Magnoliopsida</taxon>
        <taxon>Ranunculales</taxon>
        <taxon>Circaeasteraceae</taxon>
        <taxon>Kingdonia</taxon>
    </lineage>
</organism>
<keyword evidence="3 5" id="KW-0863">Zinc-finger</keyword>
<dbReference type="SMART" id="SM00356">
    <property type="entry name" value="ZnF_C3H1"/>
    <property type="match status" value="1"/>
</dbReference>
<accession>A0A7J7P8Y3</accession>
<reference evidence="8 9" key="1">
    <citation type="journal article" date="2020" name="IScience">
        <title>Genome Sequencing of the Endangered Kingdonia uniflora (Circaeasteraceae, Ranunculales) Reveals Potential Mechanisms of Evolutionary Specialization.</title>
        <authorList>
            <person name="Sun Y."/>
            <person name="Deng T."/>
            <person name="Zhang A."/>
            <person name="Moore M.J."/>
            <person name="Landis J.B."/>
            <person name="Lin N."/>
            <person name="Zhang H."/>
            <person name="Zhang X."/>
            <person name="Huang J."/>
            <person name="Zhang X."/>
            <person name="Sun H."/>
            <person name="Wang H."/>
        </authorList>
    </citation>
    <scope>NUCLEOTIDE SEQUENCE [LARGE SCALE GENOMIC DNA]</scope>
    <source>
        <strain evidence="8">TB1705</strain>
        <tissue evidence="8">Leaf</tissue>
    </source>
</reference>
<evidence type="ECO:0000256" key="1">
    <source>
        <dbReference type="ARBA" id="ARBA00022723"/>
    </source>
</evidence>
<feature type="region of interest" description="Disordered" evidence="6">
    <location>
        <begin position="152"/>
        <end position="182"/>
    </location>
</feature>
<evidence type="ECO:0000313" key="8">
    <source>
        <dbReference type="EMBL" id="KAF6175604.1"/>
    </source>
</evidence>
<dbReference type="InterPro" id="IPR045877">
    <property type="entry name" value="ZFP36-like"/>
</dbReference>
<dbReference type="InterPro" id="IPR000571">
    <property type="entry name" value="Znf_CCCH"/>
</dbReference>
<evidence type="ECO:0000259" key="7">
    <source>
        <dbReference type="PROSITE" id="PS50103"/>
    </source>
</evidence>
<dbReference type="Gene3D" id="6.10.250.3220">
    <property type="match status" value="1"/>
</dbReference>
<dbReference type="PROSITE" id="PS50103">
    <property type="entry name" value="ZF_C3H1"/>
    <property type="match status" value="1"/>
</dbReference>
<dbReference type="PANTHER" id="PTHR12547">
    <property type="entry name" value="CCCH ZINC FINGER/TIS11-RELATED"/>
    <property type="match status" value="1"/>
</dbReference>
<keyword evidence="4 5" id="KW-0862">Zinc</keyword>
<sequence length="290" mass="31876">MEAFKRNSEIQRNNNNSHLNRSRSSRNPFTGLAIDLPQPNVVPLDMDVSLITYSRAVAAGGGMRSPPIDSENFYRHQFNKLPSPRGSPLSPLLSIENLQTPPSRSPPVFISPRKVEEDVFVMDGIMVGSSPGGRVSSPSAMSGNFKTDISRRFDSGSGRHGSNFQYAHGKEEQRPKPINSIQSRPQAHSSLKMVCNTFAATGSCIYGARCHYSHSVSAAQPNSLTKFKALGRPSHVDWSPVDDGIEVHLPLSSTDQVAPTREAVNAYINNIIRCPPQKKRLPIFTQICPR</sequence>
<keyword evidence="1 5" id="KW-0479">Metal-binding</keyword>
<dbReference type="InterPro" id="IPR036855">
    <property type="entry name" value="Znf_CCCH_sf"/>
</dbReference>
<gene>
    <name evidence="8" type="ORF">GIB67_022606</name>
</gene>